<dbReference type="Gene3D" id="3.20.20.100">
    <property type="entry name" value="NADP-dependent oxidoreductase domain"/>
    <property type="match status" value="1"/>
</dbReference>
<keyword evidence="3" id="KW-0560">Oxidoreductase</keyword>
<dbReference type="PANTHER" id="PTHR43827">
    <property type="entry name" value="2,5-DIKETO-D-GLUCONIC ACID REDUCTASE"/>
    <property type="match status" value="1"/>
</dbReference>
<proteinExistence type="inferred from homology"/>
<reference evidence="5 6" key="1">
    <citation type="submission" date="2022-11" db="EMBL/GenBank/DDBJ databases">
        <title>Complete genome sequence of alpha-hemolytic streptococci isolated from Japan.</title>
        <authorList>
            <person name="Morita M."/>
            <person name="Chang B."/>
            <person name="Akeda Y."/>
        </authorList>
    </citation>
    <scope>NUCLEOTIDE SEQUENCE [LARGE SCALE GENOMIC DNA]</scope>
    <source>
        <strain evidence="5 6">SP4011</strain>
    </source>
</reference>
<dbReference type="InterPro" id="IPR020471">
    <property type="entry name" value="AKR"/>
</dbReference>
<organism evidence="5 6">
    <name type="scientific">Streptococcus parapneumoniae</name>
    <dbReference type="NCBI Taxonomy" id="2993430"/>
    <lineage>
        <taxon>Bacteria</taxon>
        <taxon>Bacillati</taxon>
        <taxon>Bacillota</taxon>
        <taxon>Bacilli</taxon>
        <taxon>Lactobacillales</taxon>
        <taxon>Streptococcaceae</taxon>
        <taxon>Streptococcus</taxon>
        <taxon>Streptococcus thalassemiae group</taxon>
    </lineage>
</organism>
<dbReference type="PROSITE" id="PS00798">
    <property type="entry name" value="ALDOKETO_REDUCTASE_1"/>
    <property type="match status" value="1"/>
</dbReference>
<keyword evidence="6" id="KW-1185">Reference proteome</keyword>
<dbReference type="EMBL" id="AP026968">
    <property type="protein sequence ID" value="BDT64815.1"/>
    <property type="molecule type" value="Genomic_DNA"/>
</dbReference>
<evidence type="ECO:0000256" key="1">
    <source>
        <dbReference type="ARBA" id="ARBA00007905"/>
    </source>
</evidence>
<evidence type="ECO:0000259" key="4">
    <source>
        <dbReference type="Pfam" id="PF00248"/>
    </source>
</evidence>
<dbReference type="SUPFAM" id="SSF51430">
    <property type="entry name" value="NAD(P)-linked oxidoreductase"/>
    <property type="match status" value="1"/>
</dbReference>
<evidence type="ECO:0000256" key="3">
    <source>
        <dbReference type="ARBA" id="ARBA00023002"/>
    </source>
</evidence>
<evidence type="ECO:0000313" key="6">
    <source>
        <dbReference type="Proteomes" id="UP001378546"/>
    </source>
</evidence>
<dbReference type="Pfam" id="PF00248">
    <property type="entry name" value="Aldo_ket_red"/>
    <property type="match status" value="1"/>
</dbReference>
<accession>A0ABM8CH75</accession>
<dbReference type="InterPro" id="IPR036812">
    <property type="entry name" value="NAD(P)_OxRdtase_dom_sf"/>
</dbReference>
<protein>
    <recommendedName>
        <fullName evidence="4">NADP-dependent oxidoreductase domain-containing protein</fullName>
    </recommendedName>
</protein>
<sequence length="85" mass="9576">MPILGFGVFKIPASETKQAVLDAIKVGYRHFDTAQSYANEKEVGEAIAESGLPREEFFITSKVWLEHYGYEKTRKAVLHSLEVMA</sequence>
<evidence type="ECO:0000256" key="2">
    <source>
        <dbReference type="ARBA" id="ARBA00022857"/>
    </source>
</evidence>
<dbReference type="InterPro" id="IPR018170">
    <property type="entry name" value="Aldo/ket_reductase_CS"/>
</dbReference>
<name>A0ABM8CH75_9STRE</name>
<keyword evidence="2" id="KW-0521">NADP</keyword>
<dbReference type="Proteomes" id="UP001378546">
    <property type="component" value="Chromosome"/>
</dbReference>
<gene>
    <name evidence="5" type="ORF">SP4011_12320</name>
</gene>
<feature type="domain" description="NADP-dependent oxidoreductase" evidence="4">
    <location>
        <begin position="10"/>
        <end position="83"/>
    </location>
</feature>
<dbReference type="InterPro" id="IPR023210">
    <property type="entry name" value="NADP_OxRdtase_dom"/>
</dbReference>
<comment type="similarity">
    <text evidence="1">Belongs to the aldo/keto reductase family.</text>
</comment>
<evidence type="ECO:0000313" key="5">
    <source>
        <dbReference type="EMBL" id="BDT64815.1"/>
    </source>
</evidence>
<dbReference type="PANTHER" id="PTHR43827:SF3">
    <property type="entry name" value="NADP-DEPENDENT OXIDOREDUCTASE DOMAIN-CONTAINING PROTEIN"/>
    <property type="match status" value="1"/>
</dbReference>